<dbReference type="InterPro" id="IPR002557">
    <property type="entry name" value="Chitin-bd_dom"/>
</dbReference>
<evidence type="ECO:0000256" key="1">
    <source>
        <dbReference type="SAM" id="MobiDB-lite"/>
    </source>
</evidence>
<dbReference type="GO" id="GO:0005576">
    <property type="term" value="C:extracellular region"/>
    <property type="evidence" value="ECO:0007669"/>
    <property type="project" value="InterPro"/>
</dbReference>
<feature type="signal peptide" evidence="2">
    <location>
        <begin position="1"/>
        <end position="23"/>
    </location>
</feature>
<keyword evidence="2" id="KW-0732">Signal</keyword>
<feature type="region of interest" description="Disordered" evidence="1">
    <location>
        <begin position="204"/>
        <end position="239"/>
    </location>
</feature>
<feature type="domain" description="Chitin-binding type-2" evidence="3">
    <location>
        <begin position="30"/>
        <end position="88"/>
    </location>
</feature>
<keyword evidence="5" id="KW-1185">Reference proteome</keyword>
<proteinExistence type="predicted"/>
<dbReference type="SMART" id="SM00494">
    <property type="entry name" value="ChtBD2"/>
    <property type="match status" value="1"/>
</dbReference>
<dbReference type="EMBL" id="OU892281">
    <property type="protein sequence ID" value="CAH1131273.1"/>
    <property type="molecule type" value="Genomic_DNA"/>
</dbReference>
<dbReference type="OrthoDB" id="6379319at2759"/>
<feature type="compositionally biased region" description="Basic and acidic residues" evidence="1">
    <location>
        <begin position="219"/>
        <end position="235"/>
    </location>
</feature>
<dbReference type="Pfam" id="PF01607">
    <property type="entry name" value="CBM_14"/>
    <property type="match status" value="1"/>
</dbReference>
<dbReference type="PROSITE" id="PS50940">
    <property type="entry name" value="CHIT_BIND_II"/>
    <property type="match status" value="1"/>
</dbReference>
<reference evidence="4" key="1">
    <citation type="submission" date="2022-01" db="EMBL/GenBank/DDBJ databases">
        <authorList>
            <person name="King R."/>
        </authorList>
    </citation>
    <scope>NUCLEOTIDE SEQUENCE</scope>
</reference>
<organism evidence="4 5">
    <name type="scientific">Ceutorhynchus assimilis</name>
    <name type="common">cabbage seed weevil</name>
    <dbReference type="NCBI Taxonomy" id="467358"/>
    <lineage>
        <taxon>Eukaryota</taxon>
        <taxon>Metazoa</taxon>
        <taxon>Ecdysozoa</taxon>
        <taxon>Arthropoda</taxon>
        <taxon>Hexapoda</taxon>
        <taxon>Insecta</taxon>
        <taxon>Pterygota</taxon>
        <taxon>Neoptera</taxon>
        <taxon>Endopterygota</taxon>
        <taxon>Coleoptera</taxon>
        <taxon>Polyphaga</taxon>
        <taxon>Cucujiformia</taxon>
        <taxon>Curculionidae</taxon>
        <taxon>Ceutorhynchinae</taxon>
        <taxon>Ceutorhynchus</taxon>
    </lineage>
</organism>
<gene>
    <name evidence="4" type="ORF">CEUTPL_LOCUS9848</name>
</gene>
<protein>
    <recommendedName>
        <fullName evidence="3">Chitin-binding type-2 domain-containing protein</fullName>
    </recommendedName>
</protein>
<sequence>MLEFWNFFVVFLGAGFSVFGVTTQPIHKTSFSCDGRTSGYYADVGSGCQVYHMCDGLGRQFSYKCPKNTLFQQRMLICDHWYMVNCSKSEEDYSANLLIGQQGKAFIEDLQFQRTPRPDLAGTDFNLYRTTQGAISTKNLVGAEESDSHLATDEYFPPSHWSTEFSAPSTTPAPRKREESDTGVSGLTKQVFYSTNYRTGKRFLSKKGKDATNSINRVDNSEATRSKVKTDDSEKSLPSGVNFPSRFKATTPVYPKDLGIDVSKFTDFANAPEESESNNNNKNPIVNFPSNYQGTTPVYPKEVDIDLSKFSGYEDIAPGQKKSGEEVVVNFPSDFKATTPIYPKKVDVDLSKFSGSEVVSPSDSSDTTNVVVNFASNFKATTPVYPKEVDVDLSKFYGPEETGPGETGDYDNVVNFASGYKGTTPVYPLDAGIDSSKYSGIEELPPKQSDQDYKDDVIVNFASNFKATTPVYPKEVNIDLSKFGEPEEIPAEKSNGRTTVDFVANYTEATTPDYPPNDNIPGSIPEDFGLLPPRESSDSQSAANNDLFGLVPPRQEVDNKPTGFLPPRQDNVKRTQTINFGSNYQATTPVYPESVEPSSPDPNDIGLLAPKSNIEYSLPSQDIQPPSFESTFKKRIDEEDLSLLGNTFSSQQLNRFMVTIRPEQLREIQELWRIPEYDFPLDSAASRPSYESHYSSFQANRKAVKNR</sequence>
<dbReference type="InterPro" id="IPR036508">
    <property type="entry name" value="Chitin-bd_dom_sf"/>
</dbReference>
<accession>A0A9P0DN81</accession>
<feature type="region of interest" description="Disordered" evidence="1">
    <location>
        <begin position="509"/>
        <end position="570"/>
    </location>
</feature>
<evidence type="ECO:0000259" key="3">
    <source>
        <dbReference type="PROSITE" id="PS50940"/>
    </source>
</evidence>
<feature type="region of interest" description="Disordered" evidence="1">
    <location>
        <begin position="152"/>
        <end position="184"/>
    </location>
</feature>
<dbReference type="InterPro" id="IPR052976">
    <property type="entry name" value="Scoloptoxin-like"/>
</dbReference>
<dbReference type="Gene3D" id="2.170.140.10">
    <property type="entry name" value="Chitin binding domain"/>
    <property type="match status" value="1"/>
</dbReference>
<dbReference type="Proteomes" id="UP001152799">
    <property type="component" value="Chromosome 5"/>
</dbReference>
<dbReference type="AlphaFoldDB" id="A0A9P0DN81"/>
<feature type="region of interest" description="Disordered" evidence="1">
    <location>
        <begin position="685"/>
        <end position="707"/>
    </location>
</feature>
<evidence type="ECO:0000313" key="5">
    <source>
        <dbReference type="Proteomes" id="UP001152799"/>
    </source>
</evidence>
<evidence type="ECO:0000313" key="4">
    <source>
        <dbReference type="EMBL" id="CAH1131273.1"/>
    </source>
</evidence>
<feature type="compositionally biased region" description="Polar residues" evidence="1">
    <location>
        <begin position="160"/>
        <end position="172"/>
    </location>
</feature>
<name>A0A9P0DN81_9CUCU</name>
<evidence type="ECO:0000256" key="2">
    <source>
        <dbReference type="SAM" id="SignalP"/>
    </source>
</evidence>
<dbReference type="PANTHER" id="PTHR22933">
    <property type="entry name" value="FI18007P1-RELATED"/>
    <property type="match status" value="1"/>
</dbReference>
<dbReference type="SUPFAM" id="SSF57625">
    <property type="entry name" value="Invertebrate chitin-binding proteins"/>
    <property type="match status" value="1"/>
</dbReference>
<feature type="chain" id="PRO_5040139534" description="Chitin-binding type-2 domain-containing protein" evidence="2">
    <location>
        <begin position="24"/>
        <end position="707"/>
    </location>
</feature>
<dbReference type="PANTHER" id="PTHR22933:SF44">
    <property type="entry name" value="RE15157P"/>
    <property type="match status" value="1"/>
</dbReference>
<dbReference type="GO" id="GO:0008061">
    <property type="term" value="F:chitin binding"/>
    <property type="evidence" value="ECO:0007669"/>
    <property type="project" value="InterPro"/>
</dbReference>